<dbReference type="GO" id="GO:0009535">
    <property type="term" value="C:chloroplast thylakoid membrane"/>
    <property type="evidence" value="ECO:0007669"/>
    <property type="project" value="TreeGrafter"/>
</dbReference>
<proteinExistence type="predicted"/>
<keyword evidence="4" id="KW-0436">Ligase</keyword>
<feature type="transmembrane region" description="Helical" evidence="2">
    <location>
        <begin position="123"/>
        <end position="147"/>
    </location>
</feature>
<keyword evidence="5" id="KW-1185">Reference proteome</keyword>
<dbReference type="OrthoDB" id="2014299at2759"/>
<name>A0A2P6RQ09_ROSCH</name>
<dbReference type="STRING" id="74649.A0A2P6RQ09"/>
<keyword evidence="2" id="KW-1133">Transmembrane helix</keyword>
<dbReference type="OMA" id="HAHFQWK"/>
<dbReference type="Proteomes" id="UP000238479">
    <property type="component" value="Chromosome 2"/>
</dbReference>
<evidence type="ECO:0000313" key="4">
    <source>
        <dbReference type="EMBL" id="PRQ48528.1"/>
    </source>
</evidence>
<keyword evidence="2" id="KW-0472">Membrane</keyword>
<comment type="subcellular location">
    <subcellularLocation>
        <location evidence="1">Membrane</location>
        <topology evidence="1">Multi-pass membrane protein</topology>
    </subcellularLocation>
</comment>
<feature type="transmembrane region" description="Helical" evidence="2">
    <location>
        <begin position="159"/>
        <end position="175"/>
    </location>
</feature>
<comment type="caution">
    <text evidence="4">The sequence shown here is derived from an EMBL/GenBank/DDBJ whole genome shotgun (WGS) entry which is preliminary data.</text>
</comment>
<reference evidence="4 5" key="1">
    <citation type="journal article" date="2018" name="Nat. Genet.">
        <title>The Rosa genome provides new insights in the design of modern roses.</title>
        <authorList>
            <person name="Bendahmane M."/>
        </authorList>
    </citation>
    <scope>NUCLEOTIDE SEQUENCE [LARGE SCALE GENOMIC DNA]</scope>
    <source>
        <strain evidence="5">cv. Old Blush</strain>
    </source>
</reference>
<dbReference type="InterPro" id="IPR033344">
    <property type="entry name" value="CURT1"/>
</dbReference>
<dbReference type="EMBL" id="PDCK01000040">
    <property type="protein sequence ID" value="PRQ48528.1"/>
    <property type="molecule type" value="Genomic_DNA"/>
</dbReference>
<gene>
    <name evidence="4" type="ORF">RchiOBHm_Chr2g0111711</name>
</gene>
<dbReference type="Pfam" id="PF14159">
    <property type="entry name" value="CAAD"/>
    <property type="match status" value="1"/>
</dbReference>
<keyword evidence="4" id="KW-0030">Aminoacyl-tRNA synthetase</keyword>
<dbReference type="AlphaFoldDB" id="A0A2P6RQ09"/>
<organism evidence="4 5">
    <name type="scientific">Rosa chinensis</name>
    <name type="common">China rose</name>
    <dbReference type="NCBI Taxonomy" id="74649"/>
    <lineage>
        <taxon>Eukaryota</taxon>
        <taxon>Viridiplantae</taxon>
        <taxon>Streptophyta</taxon>
        <taxon>Embryophyta</taxon>
        <taxon>Tracheophyta</taxon>
        <taxon>Spermatophyta</taxon>
        <taxon>Magnoliopsida</taxon>
        <taxon>eudicotyledons</taxon>
        <taxon>Gunneridae</taxon>
        <taxon>Pentapetalae</taxon>
        <taxon>rosids</taxon>
        <taxon>fabids</taxon>
        <taxon>Rosales</taxon>
        <taxon>Rosaceae</taxon>
        <taxon>Rosoideae</taxon>
        <taxon>Rosoideae incertae sedis</taxon>
        <taxon>Rosa</taxon>
    </lineage>
</organism>
<evidence type="ECO:0000259" key="3">
    <source>
        <dbReference type="Pfam" id="PF14159"/>
    </source>
</evidence>
<accession>A0A2P6RQ09</accession>
<dbReference type="GO" id="GO:0004812">
    <property type="term" value="F:aminoacyl-tRNA ligase activity"/>
    <property type="evidence" value="ECO:0007669"/>
    <property type="project" value="UniProtKB-KW"/>
</dbReference>
<evidence type="ECO:0000313" key="5">
    <source>
        <dbReference type="Proteomes" id="UP000238479"/>
    </source>
</evidence>
<protein>
    <submittedName>
        <fullName evidence="4">Putative cyanobacterial aminoacyl-tRNA synthetase, CAAD domain, protein CURVATURE THYLAKOID 1</fullName>
    </submittedName>
</protein>
<dbReference type="PANTHER" id="PTHR33222:SF2">
    <property type="entry name" value="PROTEIN CURVATURE THYLAKOID 1D, CHLOROPLASTIC"/>
    <property type="match status" value="1"/>
</dbReference>
<evidence type="ECO:0000256" key="1">
    <source>
        <dbReference type="ARBA" id="ARBA00004141"/>
    </source>
</evidence>
<sequence length="199" mass="22009">MELCTTTYQPLPNLLITNPNTNNLRPKPSLQFAQSRHSLSLRSRLLSIRATSSEESGGNAYSGEERDGVVSTYDVPPPEKNVYGQAVVEEAAQEDSIVNGSDGQSQISEFLENFNVKLDNDDAYVYLLYGSGALVTLWLASAIIGAIDSIPLFPKLMEVVGLGYTIWFSSRYLIFKKNREELVAKVQVLRQQVLGSNDD</sequence>
<evidence type="ECO:0000256" key="2">
    <source>
        <dbReference type="SAM" id="Phobius"/>
    </source>
</evidence>
<dbReference type="InterPro" id="IPR025564">
    <property type="entry name" value="CAAD_dom"/>
</dbReference>
<feature type="domain" description="Cyanobacterial aminoacyl-tRNA synthetase CAAD" evidence="3">
    <location>
        <begin position="120"/>
        <end position="195"/>
    </location>
</feature>
<keyword evidence="2" id="KW-0812">Transmembrane</keyword>
<dbReference type="Gramene" id="PRQ48528">
    <property type="protein sequence ID" value="PRQ48528"/>
    <property type="gene ID" value="RchiOBHm_Chr2g0111711"/>
</dbReference>
<dbReference type="PANTHER" id="PTHR33222">
    <property type="match status" value="1"/>
</dbReference>